<sequence>MAYKTKELIEYYYTALLKSVYLYKVWGKKRTKQLLAAHGDYRAAFETARNTNETLQAHGFIDVKITNLHEWAR</sequence>
<organism evidence="1">
    <name type="scientific">Aphanomyces astaci</name>
    <name type="common">Crayfish plague agent</name>
    <dbReference type="NCBI Taxonomy" id="112090"/>
    <lineage>
        <taxon>Eukaryota</taxon>
        <taxon>Sar</taxon>
        <taxon>Stramenopiles</taxon>
        <taxon>Oomycota</taxon>
        <taxon>Saprolegniomycetes</taxon>
        <taxon>Saprolegniales</taxon>
        <taxon>Verrucalvaceae</taxon>
        <taxon>Aphanomyces</taxon>
    </lineage>
</organism>
<proteinExistence type="predicted"/>
<gene>
    <name evidence="1" type="ORF">H257_18699</name>
</gene>
<dbReference type="GeneID" id="20820695"/>
<dbReference type="VEuPathDB" id="FungiDB:H257_18699"/>
<name>W4FAB6_APHAT</name>
<accession>W4FAB6</accession>
<reference evidence="1" key="1">
    <citation type="submission" date="2013-12" db="EMBL/GenBank/DDBJ databases">
        <title>The Genome Sequence of Aphanomyces astaci APO3.</title>
        <authorList>
            <consortium name="The Broad Institute Genomics Platform"/>
            <person name="Russ C."/>
            <person name="Tyler B."/>
            <person name="van West P."/>
            <person name="Dieguez-Uribeondo J."/>
            <person name="Young S.K."/>
            <person name="Zeng Q."/>
            <person name="Gargeya S."/>
            <person name="Fitzgerald M."/>
            <person name="Abouelleil A."/>
            <person name="Alvarado L."/>
            <person name="Chapman S.B."/>
            <person name="Gainer-Dewar J."/>
            <person name="Goldberg J."/>
            <person name="Griggs A."/>
            <person name="Gujja S."/>
            <person name="Hansen M."/>
            <person name="Howarth C."/>
            <person name="Imamovic A."/>
            <person name="Ireland A."/>
            <person name="Larimer J."/>
            <person name="McCowan C."/>
            <person name="Murphy C."/>
            <person name="Pearson M."/>
            <person name="Poon T.W."/>
            <person name="Priest M."/>
            <person name="Roberts A."/>
            <person name="Saif S."/>
            <person name="Shea T."/>
            <person name="Sykes S."/>
            <person name="Wortman J."/>
            <person name="Nusbaum C."/>
            <person name="Birren B."/>
        </authorList>
    </citation>
    <scope>NUCLEOTIDE SEQUENCE [LARGE SCALE GENOMIC DNA]</scope>
    <source>
        <strain evidence="1">APO3</strain>
    </source>
</reference>
<dbReference type="RefSeq" id="XP_009846118.1">
    <property type="nucleotide sequence ID" value="XM_009847816.1"/>
</dbReference>
<dbReference type="EMBL" id="KI913314">
    <property type="protein sequence ID" value="ETV64402.1"/>
    <property type="molecule type" value="Genomic_DNA"/>
</dbReference>
<dbReference type="AlphaFoldDB" id="W4FAB6"/>
<protein>
    <submittedName>
        <fullName evidence="1">Uncharacterized protein</fullName>
    </submittedName>
</protein>
<evidence type="ECO:0000313" key="1">
    <source>
        <dbReference type="EMBL" id="ETV64402.1"/>
    </source>
</evidence>